<evidence type="ECO:0000256" key="6">
    <source>
        <dbReference type="SAM" id="MobiDB-lite"/>
    </source>
</evidence>
<proteinExistence type="predicted"/>
<comment type="subcellular location">
    <subcellularLocation>
        <location evidence="1">Cell membrane</location>
        <topology evidence="1">Multi-pass membrane protein</topology>
    </subcellularLocation>
</comment>
<dbReference type="Proteomes" id="UP000632828">
    <property type="component" value="Unassembled WGS sequence"/>
</dbReference>
<evidence type="ECO:0000256" key="2">
    <source>
        <dbReference type="ARBA" id="ARBA00022475"/>
    </source>
</evidence>
<name>A0A8J6QLH1_9BACT</name>
<evidence type="ECO:0000256" key="7">
    <source>
        <dbReference type="SAM" id="Phobius"/>
    </source>
</evidence>
<feature type="transmembrane region" description="Helical" evidence="7">
    <location>
        <begin position="324"/>
        <end position="345"/>
    </location>
</feature>
<dbReference type="PANTHER" id="PTHR36115:SF10">
    <property type="entry name" value="RDD DOMAIN-CONTAINING PROTEIN"/>
    <property type="match status" value="1"/>
</dbReference>
<dbReference type="AlphaFoldDB" id="A0A8J6QLH1"/>
<sequence length="417" mass="44059">MKCPKCGYNSFDYLDSCKKCGKDLVEFKQRFGIKSVLFPGAGAVVATDPAQDSDEASELAAATALGAADASAAAKVTEPADDSAAGDDFGFDFMGESSEEEDLSFDELFEEAPQDDDMEESLDAPKNAAATEAAEVQENDFAFDMPEADDDLEDDFGFDAEDVEAPDTEPEKPKGSAEGPSDPFDLPESSPVVGAPVTTIPAQASTTGAAAVASSVVEQRWADDQEPAEQELSSEPAAAEISSDALNVGQDQLRAVAEEAPAEADNEGTVPVEPASLGGRFASFVYDAVILLVIGLGFVVAAELSMSRETGPLPTMDTLIDLSVPYFLILFSLTFGYFTLFHFLAGQTPGKMLTSLQVETCDGEPLTFSQAFLRSVGGLLQLLPFALGYLQLLFSGDGRGWNDQLAGTRVVKVPPKQ</sequence>
<accession>A0A8J6QLH1</accession>
<reference evidence="9" key="1">
    <citation type="submission" date="2020-09" db="EMBL/GenBank/DDBJ databases">
        <title>Pelobacter alkaliphilus sp. nov., a novel anaerobic arsenate-reducing bacterium from terrestrial mud volcano.</title>
        <authorList>
            <person name="Khomyakova M.A."/>
            <person name="Merkel A.Y."/>
            <person name="Slobodkin A.I."/>
        </authorList>
    </citation>
    <scope>NUCLEOTIDE SEQUENCE</scope>
    <source>
        <strain evidence="9">M08fum</strain>
    </source>
</reference>
<organism evidence="9 10">
    <name type="scientific">Pelovirga terrestris</name>
    <dbReference type="NCBI Taxonomy" id="2771352"/>
    <lineage>
        <taxon>Bacteria</taxon>
        <taxon>Pseudomonadati</taxon>
        <taxon>Thermodesulfobacteriota</taxon>
        <taxon>Desulfuromonadia</taxon>
        <taxon>Geobacterales</taxon>
        <taxon>Geobacteraceae</taxon>
        <taxon>Pelovirga</taxon>
    </lineage>
</organism>
<feature type="transmembrane region" description="Helical" evidence="7">
    <location>
        <begin position="284"/>
        <end position="304"/>
    </location>
</feature>
<evidence type="ECO:0000313" key="9">
    <source>
        <dbReference type="EMBL" id="MBD1400534.1"/>
    </source>
</evidence>
<keyword evidence="3 7" id="KW-0812">Transmembrane</keyword>
<evidence type="ECO:0000256" key="3">
    <source>
        <dbReference type="ARBA" id="ARBA00022692"/>
    </source>
</evidence>
<evidence type="ECO:0000259" key="8">
    <source>
        <dbReference type="Pfam" id="PF06271"/>
    </source>
</evidence>
<keyword evidence="2" id="KW-1003">Cell membrane</keyword>
<feature type="compositionally biased region" description="Acidic residues" evidence="6">
    <location>
        <begin position="146"/>
        <end position="168"/>
    </location>
</feature>
<feature type="domain" description="RDD" evidence="8">
    <location>
        <begin position="275"/>
        <end position="407"/>
    </location>
</feature>
<keyword evidence="4 7" id="KW-1133">Transmembrane helix</keyword>
<evidence type="ECO:0000256" key="1">
    <source>
        <dbReference type="ARBA" id="ARBA00004651"/>
    </source>
</evidence>
<feature type="compositionally biased region" description="Low complexity" evidence="6">
    <location>
        <begin position="86"/>
        <end position="96"/>
    </location>
</feature>
<keyword evidence="10" id="KW-1185">Reference proteome</keyword>
<dbReference type="EMBL" id="JACWUN010000007">
    <property type="protein sequence ID" value="MBD1400534.1"/>
    <property type="molecule type" value="Genomic_DNA"/>
</dbReference>
<evidence type="ECO:0000313" key="10">
    <source>
        <dbReference type="Proteomes" id="UP000632828"/>
    </source>
</evidence>
<comment type="caution">
    <text evidence="9">The sequence shown here is derived from an EMBL/GenBank/DDBJ whole genome shotgun (WGS) entry which is preliminary data.</text>
</comment>
<feature type="compositionally biased region" description="Acidic residues" evidence="6">
    <location>
        <begin position="97"/>
        <end position="122"/>
    </location>
</feature>
<dbReference type="RefSeq" id="WP_191155145.1">
    <property type="nucleotide sequence ID" value="NZ_JACWUN010000007.1"/>
</dbReference>
<dbReference type="InterPro" id="IPR010432">
    <property type="entry name" value="RDD"/>
</dbReference>
<gene>
    <name evidence="9" type="ORF">ICT70_07605</name>
</gene>
<dbReference type="Pfam" id="PF06271">
    <property type="entry name" value="RDD"/>
    <property type="match status" value="1"/>
</dbReference>
<evidence type="ECO:0000256" key="5">
    <source>
        <dbReference type="ARBA" id="ARBA00023136"/>
    </source>
</evidence>
<keyword evidence="5 7" id="KW-0472">Membrane</keyword>
<dbReference type="InterPro" id="IPR051791">
    <property type="entry name" value="Pra-immunoreactive"/>
</dbReference>
<protein>
    <submittedName>
        <fullName evidence="9">RDD family protein</fullName>
    </submittedName>
</protein>
<feature type="region of interest" description="Disordered" evidence="6">
    <location>
        <begin position="77"/>
        <end position="195"/>
    </location>
</feature>
<evidence type="ECO:0000256" key="4">
    <source>
        <dbReference type="ARBA" id="ARBA00022989"/>
    </source>
</evidence>
<dbReference type="PANTHER" id="PTHR36115">
    <property type="entry name" value="PROLINE-RICH ANTIGEN HOMOLOG-RELATED"/>
    <property type="match status" value="1"/>
</dbReference>
<dbReference type="GO" id="GO:0005886">
    <property type="term" value="C:plasma membrane"/>
    <property type="evidence" value="ECO:0007669"/>
    <property type="project" value="UniProtKB-SubCell"/>
</dbReference>